<evidence type="ECO:0000256" key="1">
    <source>
        <dbReference type="SAM" id="MobiDB-lite"/>
    </source>
</evidence>
<dbReference type="InParanoid" id="A0A6L2Q2F4"/>
<dbReference type="OrthoDB" id="63112at2759"/>
<dbReference type="Gene3D" id="3.80.10.10">
    <property type="entry name" value="Ribonuclease Inhibitor"/>
    <property type="match status" value="2"/>
</dbReference>
<sequence>MPQFIKPDTLEDLALGAIEDHVSQLCVQLMQNKMPESKKVHHAQERCRQLKYILHCTLPTIIANKMTVKLLKCVDRLYDDIRDSIGESWCQEVIYEVLSAIIHPGVTRLELGAEPMHSFDYRYELNFIVFFLFNKLCTMNDLKVIRLGNQYRHGVWTHSVRVAESLEEFTSVYKCSNALLEAVAESCKRLKRLHVSWSPNVTDDSISAILKLCHLEELSVMGKISQNGLTQLLNGLAENKGCGGRGPQTCSSQLLSFGCYNISSLHLDLLVEHFPNLVELKLLCSNECDLTPLKGLKHLQGLWLSNIRFTEVKQLLHAIGSQLLYLHLIYAEALDVKFIGEHCSSLNCLHLIAYDETVPSSEDYAHPCLPGFESVECLHLNFPGISWPQFFLHQCKNVKKLVVYLRNSSNCGMLERVLRQTTMSHLEEVYWSPACQFAQNIAQLLMEKCPNIRVIRPLESVIWSITYINSEICDFMCLVSVPLISCVNGRLVISNKQRSRDAESLSSSEHSHRRVAVTLANMPDTTGK</sequence>
<proteinExistence type="predicted"/>
<gene>
    <name evidence="2" type="ORF">Cfor_05408</name>
</gene>
<dbReference type="AlphaFoldDB" id="A0A6L2Q2F4"/>
<comment type="caution">
    <text evidence="2">The sequence shown here is derived from an EMBL/GenBank/DDBJ whole genome shotgun (WGS) entry which is preliminary data.</text>
</comment>
<accession>A0A6L2Q2F4</accession>
<dbReference type="SMART" id="SM00367">
    <property type="entry name" value="LRR_CC"/>
    <property type="match status" value="1"/>
</dbReference>
<dbReference type="EMBL" id="BLKM01012573">
    <property type="protein sequence ID" value="GFG36988.1"/>
    <property type="molecule type" value="Genomic_DNA"/>
</dbReference>
<keyword evidence="3" id="KW-1185">Reference proteome</keyword>
<feature type="region of interest" description="Disordered" evidence="1">
    <location>
        <begin position="502"/>
        <end position="528"/>
    </location>
</feature>
<dbReference type="InterPro" id="IPR006553">
    <property type="entry name" value="Leu-rich_rpt_Cys-con_subtyp"/>
</dbReference>
<name>A0A6L2Q2F4_COPFO</name>
<dbReference type="SUPFAM" id="SSF52047">
    <property type="entry name" value="RNI-like"/>
    <property type="match status" value="1"/>
</dbReference>
<dbReference type="InterPro" id="IPR032675">
    <property type="entry name" value="LRR_dom_sf"/>
</dbReference>
<evidence type="ECO:0000313" key="3">
    <source>
        <dbReference type="Proteomes" id="UP000502823"/>
    </source>
</evidence>
<reference evidence="3" key="1">
    <citation type="submission" date="2020-01" db="EMBL/GenBank/DDBJ databases">
        <title>Draft genome sequence of the Termite Coptotermes fromosanus.</title>
        <authorList>
            <person name="Itakura S."/>
            <person name="Yosikawa Y."/>
            <person name="Umezawa K."/>
        </authorList>
    </citation>
    <scope>NUCLEOTIDE SEQUENCE [LARGE SCALE GENOMIC DNA]</scope>
</reference>
<evidence type="ECO:0000313" key="2">
    <source>
        <dbReference type="EMBL" id="GFG36988.1"/>
    </source>
</evidence>
<dbReference type="Proteomes" id="UP000502823">
    <property type="component" value="Unassembled WGS sequence"/>
</dbReference>
<organism evidence="2 3">
    <name type="scientific">Coptotermes formosanus</name>
    <name type="common">Formosan subterranean termite</name>
    <dbReference type="NCBI Taxonomy" id="36987"/>
    <lineage>
        <taxon>Eukaryota</taxon>
        <taxon>Metazoa</taxon>
        <taxon>Ecdysozoa</taxon>
        <taxon>Arthropoda</taxon>
        <taxon>Hexapoda</taxon>
        <taxon>Insecta</taxon>
        <taxon>Pterygota</taxon>
        <taxon>Neoptera</taxon>
        <taxon>Polyneoptera</taxon>
        <taxon>Dictyoptera</taxon>
        <taxon>Blattodea</taxon>
        <taxon>Blattoidea</taxon>
        <taxon>Termitoidae</taxon>
        <taxon>Rhinotermitidae</taxon>
        <taxon>Coptotermes</taxon>
    </lineage>
</organism>
<protein>
    <submittedName>
        <fullName evidence="2">Uncharacterized protein</fullName>
    </submittedName>
</protein>